<reference evidence="1 2" key="1">
    <citation type="submission" date="2016-10" db="EMBL/GenBank/DDBJ databases">
        <authorList>
            <person name="de Groot N.N."/>
        </authorList>
    </citation>
    <scope>NUCLEOTIDE SEQUENCE [LARGE SCALE GENOMIC DNA]</scope>
    <source>
        <strain evidence="1 2">HLD2</strain>
    </source>
</reference>
<evidence type="ECO:0000313" key="2">
    <source>
        <dbReference type="Proteomes" id="UP000199648"/>
    </source>
</evidence>
<organism evidence="1 2">
    <name type="scientific">Thiohalomonas denitrificans</name>
    <dbReference type="NCBI Taxonomy" id="415747"/>
    <lineage>
        <taxon>Bacteria</taxon>
        <taxon>Pseudomonadati</taxon>
        <taxon>Pseudomonadota</taxon>
        <taxon>Gammaproteobacteria</taxon>
        <taxon>Thiohalomonadales</taxon>
        <taxon>Thiohalomonadaceae</taxon>
        <taxon>Thiohalomonas</taxon>
    </lineage>
</organism>
<evidence type="ECO:0000313" key="1">
    <source>
        <dbReference type="EMBL" id="SCZ51679.1"/>
    </source>
</evidence>
<gene>
    <name evidence="1" type="ORF">SAMN03097708_00560</name>
</gene>
<sequence length="52" mass="5662">MTVGESIGLRRPAEILDEVIEVVSRRPDYAEEAGVDGARIATIAAEHRLDIT</sequence>
<dbReference type="Proteomes" id="UP000199648">
    <property type="component" value="Unassembled WGS sequence"/>
</dbReference>
<proteinExistence type="predicted"/>
<keyword evidence="2" id="KW-1185">Reference proteome</keyword>
<protein>
    <submittedName>
        <fullName evidence="1">Uncharacterized protein</fullName>
    </submittedName>
</protein>
<dbReference type="AlphaFoldDB" id="A0A1G5PRL3"/>
<dbReference type="EMBL" id="FMWD01000002">
    <property type="protein sequence ID" value="SCZ51679.1"/>
    <property type="molecule type" value="Genomic_DNA"/>
</dbReference>
<name>A0A1G5PRL3_9GAMM</name>
<accession>A0A1G5PRL3</accession>